<dbReference type="Proteomes" id="UP000034164">
    <property type="component" value="Unassembled WGS sequence"/>
</dbReference>
<sequence length="218" mass="24552">MEKPQDRQSKVGVNAKRVPPTLCDGGVRTNAPPKIFPRLDKTHLYETPSNFHTPVTTTSSGTTSLDTQNRRLLRRTVITPRIYLPSDMSTESKKNLNVRRLPPECDNELKNLKEHAHKVTSWRSISNTMEESIESLDSSEVETILREVEADHSFKILRISDRTQFITPNPVNLVPISNDFMISDRPDPNSIITVSAGSIVKVIGTVCYFHSCVDLLII</sequence>
<feature type="region of interest" description="Disordered" evidence="1">
    <location>
        <begin position="1"/>
        <end position="29"/>
    </location>
</feature>
<dbReference type="OrthoDB" id="4187180at2759"/>
<feature type="region of interest" description="Disordered" evidence="1">
    <location>
        <begin position="46"/>
        <end position="66"/>
    </location>
</feature>
<accession>A0A0G2I3X7</accession>
<dbReference type="AlphaFoldDB" id="A0A0G2I3X7"/>
<comment type="caution">
    <text evidence="2">The sequence shown here is derived from an EMBL/GenBank/DDBJ whole genome shotgun (WGS) entry which is preliminary data.</text>
</comment>
<evidence type="ECO:0000256" key="1">
    <source>
        <dbReference type="SAM" id="MobiDB-lite"/>
    </source>
</evidence>
<name>A0A0G2I3X7_9EURO</name>
<evidence type="ECO:0000313" key="3">
    <source>
        <dbReference type="Proteomes" id="UP000034164"/>
    </source>
</evidence>
<proteinExistence type="predicted"/>
<dbReference type="VEuPathDB" id="FungiDB:EMCG_09183"/>
<feature type="compositionally biased region" description="Low complexity" evidence="1">
    <location>
        <begin position="53"/>
        <end position="66"/>
    </location>
</feature>
<organism evidence="2 3">
    <name type="scientific">[Emmonsia] crescens</name>
    <dbReference type="NCBI Taxonomy" id="73230"/>
    <lineage>
        <taxon>Eukaryota</taxon>
        <taxon>Fungi</taxon>
        <taxon>Dikarya</taxon>
        <taxon>Ascomycota</taxon>
        <taxon>Pezizomycotina</taxon>
        <taxon>Eurotiomycetes</taxon>
        <taxon>Eurotiomycetidae</taxon>
        <taxon>Onygenales</taxon>
        <taxon>Ajellomycetaceae</taxon>
        <taxon>Emergomyces</taxon>
    </lineage>
</organism>
<protein>
    <submittedName>
        <fullName evidence="2">Uncharacterized protein</fullName>
    </submittedName>
</protein>
<reference evidence="3" key="1">
    <citation type="journal article" date="2015" name="PLoS Genet.">
        <title>The dynamic genome and transcriptome of the human fungal pathogen Blastomyces and close relative Emmonsia.</title>
        <authorList>
            <person name="Munoz J.F."/>
            <person name="Gauthier G.M."/>
            <person name="Desjardins C.A."/>
            <person name="Gallo J.E."/>
            <person name="Holder J."/>
            <person name="Sullivan T.D."/>
            <person name="Marty A.J."/>
            <person name="Carmen J.C."/>
            <person name="Chen Z."/>
            <person name="Ding L."/>
            <person name="Gujja S."/>
            <person name="Magrini V."/>
            <person name="Misas E."/>
            <person name="Mitreva M."/>
            <person name="Priest M."/>
            <person name="Saif S."/>
            <person name="Whiston E.A."/>
            <person name="Young S."/>
            <person name="Zeng Q."/>
            <person name="Goldman W.E."/>
            <person name="Mardis E.R."/>
            <person name="Taylor J.W."/>
            <person name="McEwen J.G."/>
            <person name="Clay O.K."/>
            <person name="Klein B.S."/>
            <person name="Cuomo C.A."/>
        </authorList>
    </citation>
    <scope>NUCLEOTIDE SEQUENCE [LARGE SCALE GENOMIC DNA]</scope>
    <source>
        <strain evidence="3">UAMH 3008</strain>
    </source>
</reference>
<evidence type="ECO:0000313" key="2">
    <source>
        <dbReference type="EMBL" id="KKZ64915.1"/>
    </source>
</evidence>
<dbReference type="EMBL" id="LCZI01000726">
    <property type="protein sequence ID" value="KKZ64915.1"/>
    <property type="molecule type" value="Genomic_DNA"/>
</dbReference>
<gene>
    <name evidence="2" type="ORF">EMCG_09183</name>
</gene>